<keyword evidence="2" id="KW-1185">Reference proteome</keyword>
<gene>
    <name evidence="1" type="ORF">SAMN04488053_11439</name>
</gene>
<dbReference type="Proteomes" id="UP000198778">
    <property type="component" value="Unassembled WGS sequence"/>
</dbReference>
<dbReference type="RefSeq" id="WP_090843932.1">
    <property type="nucleotide sequence ID" value="NZ_FNIL01000014.1"/>
</dbReference>
<dbReference type="AlphaFoldDB" id="A0A1H0JP21"/>
<name>A0A1H0JP21_9BACI</name>
<evidence type="ECO:0000313" key="2">
    <source>
        <dbReference type="Proteomes" id="UP000198778"/>
    </source>
</evidence>
<dbReference type="EMBL" id="FNIL01000014">
    <property type="protein sequence ID" value="SDO45496.1"/>
    <property type="molecule type" value="Genomic_DNA"/>
</dbReference>
<accession>A0A1H0JP21</accession>
<dbReference type="InterPro" id="IPR012440">
    <property type="entry name" value="DUF1641"/>
</dbReference>
<proteinExistence type="predicted"/>
<dbReference type="Pfam" id="PF07849">
    <property type="entry name" value="DUF1641"/>
    <property type="match status" value="1"/>
</dbReference>
<evidence type="ECO:0000313" key="1">
    <source>
        <dbReference type="EMBL" id="SDO45496.1"/>
    </source>
</evidence>
<sequence length="163" mass="18280">MAKAIKTIEPIKKTQEEIRKEALEEIQDALVDNKEAVLGTIDMMKNLEKSGVTRFLNGLFSEADQVLEVVVQEAAKEENTNALRNALLLMGTLGTIDMKQIEPLLLKVNNGVARVAENPDPEKKTGYVELMKKLKDPEVNRSLTILVRFLEGMGQTTEEEERN</sequence>
<dbReference type="OrthoDB" id="147801at2"/>
<dbReference type="PANTHER" id="PTHR38433:SF1">
    <property type="entry name" value="DUF1641 DOMAIN-CONTAINING PROTEIN"/>
    <property type="match status" value="1"/>
</dbReference>
<protein>
    <submittedName>
        <fullName evidence="1">Uncharacterized conserved protein YjgD, DUF1641 family</fullName>
    </submittedName>
</protein>
<reference evidence="2" key="1">
    <citation type="submission" date="2016-10" db="EMBL/GenBank/DDBJ databases">
        <authorList>
            <person name="Varghese N."/>
            <person name="Submissions S."/>
        </authorList>
    </citation>
    <scope>NUCLEOTIDE SEQUENCE [LARGE SCALE GENOMIC DNA]</scope>
    <source>
        <strain evidence="2">CGMCC 1.10369</strain>
    </source>
</reference>
<dbReference type="PANTHER" id="PTHR38433">
    <property type="match status" value="1"/>
</dbReference>
<organism evidence="1 2">
    <name type="scientific">Alkalicoccus daliensis</name>
    <dbReference type="NCBI Taxonomy" id="745820"/>
    <lineage>
        <taxon>Bacteria</taxon>
        <taxon>Bacillati</taxon>
        <taxon>Bacillota</taxon>
        <taxon>Bacilli</taxon>
        <taxon>Bacillales</taxon>
        <taxon>Bacillaceae</taxon>
        <taxon>Alkalicoccus</taxon>
    </lineage>
</organism>
<dbReference type="STRING" id="745820.SAMN04488053_11439"/>